<feature type="transmembrane region" description="Helical" evidence="7">
    <location>
        <begin position="130"/>
        <end position="149"/>
    </location>
</feature>
<comment type="caution">
    <text evidence="9">The sequence shown here is derived from an EMBL/GenBank/DDBJ whole genome shotgun (WGS) entry which is preliminary data.</text>
</comment>
<keyword evidence="6 7" id="KW-0472">Membrane</keyword>
<keyword evidence="3" id="KW-0677">Repeat</keyword>
<evidence type="ECO:0000256" key="5">
    <source>
        <dbReference type="ARBA" id="ARBA00023043"/>
    </source>
</evidence>
<evidence type="ECO:0000259" key="8">
    <source>
        <dbReference type="Pfam" id="PF13962"/>
    </source>
</evidence>
<protein>
    <recommendedName>
        <fullName evidence="8">PGG domain-containing protein</fullName>
    </recommendedName>
</protein>
<feature type="transmembrane region" description="Helical" evidence="7">
    <location>
        <begin position="103"/>
        <end position="123"/>
    </location>
</feature>
<sequence>MADNNVEMAAVQPTGVSNQPTGVSNPRSRYADLMYDPERDTAKEVRNAMLVVAALISAATFAAGINPPGGVWQDDGIKNSTVPIKYHSGKSVFATNSLAAYKVFIFANAAAFSSANLVIGYLVFGFPYYLEIWGAMLCMSLTYGISVGAVTPPEDTSYTKYQWFAFAFPYMLRAIAYLWKKCCA</sequence>
<name>A0AAW1WDL4_RUBAR</name>
<keyword evidence="5" id="KW-0040">ANK repeat</keyword>
<dbReference type="GO" id="GO:0005886">
    <property type="term" value="C:plasma membrane"/>
    <property type="evidence" value="ECO:0007669"/>
    <property type="project" value="TreeGrafter"/>
</dbReference>
<evidence type="ECO:0000256" key="4">
    <source>
        <dbReference type="ARBA" id="ARBA00022989"/>
    </source>
</evidence>
<evidence type="ECO:0000313" key="9">
    <source>
        <dbReference type="EMBL" id="KAK9923015.1"/>
    </source>
</evidence>
<evidence type="ECO:0000256" key="7">
    <source>
        <dbReference type="SAM" id="Phobius"/>
    </source>
</evidence>
<evidence type="ECO:0000256" key="3">
    <source>
        <dbReference type="ARBA" id="ARBA00022737"/>
    </source>
</evidence>
<dbReference type="PANTHER" id="PTHR24186:SF37">
    <property type="entry name" value="PGG DOMAIN-CONTAINING PROTEIN"/>
    <property type="match status" value="1"/>
</dbReference>
<dbReference type="PANTHER" id="PTHR24186">
    <property type="entry name" value="PROTEIN PHOSPHATASE 1 REGULATORY SUBUNIT"/>
    <property type="match status" value="1"/>
</dbReference>
<comment type="subcellular location">
    <subcellularLocation>
        <location evidence="1">Membrane</location>
        <topology evidence="1">Multi-pass membrane protein</topology>
    </subcellularLocation>
</comment>
<organism evidence="9 10">
    <name type="scientific">Rubus argutus</name>
    <name type="common">Southern blackberry</name>
    <dbReference type="NCBI Taxonomy" id="59490"/>
    <lineage>
        <taxon>Eukaryota</taxon>
        <taxon>Viridiplantae</taxon>
        <taxon>Streptophyta</taxon>
        <taxon>Embryophyta</taxon>
        <taxon>Tracheophyta</taxon>
        <taxon>Spermatophyta</taxon>
        <taxon>Magnoliopsida</taxon>
        <taxon>eudicotyledons</taxon>
        <taxon>Gunneridae</taxon>
        <taxon>Pentapetalae</taxon>
        <taxon>rosids</taxon>
        <taxon>fabids</taxon>
        <taxon>Rosales</taxon>
        <taxon>Rosaceae</taxon>
        <taxon>Rosoideae</taxon>
        <taxon>Rosoideae incertae sedis</taxon>
        <taxon>Rubus</taxon>
    </lineage>
</organism>
<evidence type="ECO:0000256" key="1">
    <source>
        <dbReference type="ARBA" id="ARBA00004141"/>
    </source>
</evidence>
<gene>
    <name evidence="9" type="ORF">M0R45_031450</name>
</gene>
<reference evidence="9 10" key="1">
    <citation type="journal article" date="2023" name="G3 (Bethesda)">
        <title>A chromosome-length genome assembly and annotation of blackberry (Rubus argutus, cv. 'Hillquist').</title>
        <authorList>
            <person name="Bruna T."/>
            <person name="Aryal R."/>
            <person name="Dudchenko O."/>
            <person name="Sargent D.J."/>
            <person name="Mead D."/>
            <person name="Buti M."/>
            <person name="Cavallini A."/>
            <person name="Hytonen T."/>
            <person name="Andres J."/>
            <person name="Pham M."/>
            <person name="Weisz D."/>
            <person name="Mascagni F."/>
            <person name="Usai G."/>
            <person name="Natali L."/>
            <person name="Bassil N."/>
            <person name="Fernandez G.E."/>
            <person name="Lomsadze A."/>
            <person name="Armour M."/>
            <person name="Olukolu B."/>
            <person name="Poorten T."/>
            <person name="Britton C."/>
            <person name="Davik J."/>
            <person name="Ashrafi H."/>
            <person name="Aiden E.L."/>
            <person name="Borodovsky M."/>
            <person name="Worthington M."/>
        </authorList>
    </citation>
    <scope>NUCLEOTIDE SEQUENCE [LARGE SCALE GENOMIC DNA]</scope>
    <source>
        <strain evidence="9">PI 553951</strain>
    </source>
</reference>
<keyword evidence="10" id="KW-1185">Reference proteome</keyword>
<accession>A0AAW1WDL4</accession>
<feature type="domain" description="PGG" evidence="8">
    <location>
        <begin position="42"/>
        <end position="124"/>
    </location>
</feature>
<evidence type="ECO:0000256" key="6">
    <source>
        <dbReference type="ARBA" id="ARBA00023136"/>
    </source>
</evidence>
<evidence type="ECO:0000313" key="10">
    <source>
        <dbReference type="Proteomes" id="UP001457282"/>
    </source>
</evidence>
<dbReference type="EMBL" id="JBEDUW010000006">
    <property type="protein sequence ID" value="KAK9923015.1"/>
    <property type="molecule type" value="Genomic_DNA"/>
</dbReference>
<evidence type="ECO:0000256" key="2">
    <source>
        <dbReference type="ARBA" id="ARBA00022692"/>
    </source>
</evidence>
<proteinExistence type="predicted"/>
<dbReference type="Proteomes" id="UP001457282">
    <property type="component" value="Unassembled WGS sequence"/>
</dbReference>
<dbReference type="InterPro" id="IPR026961">
    <property type="entry name" value="PGG_dom"/>
</dbReference>
<feature type="transmembrane region" description="Helical" evidence="7">
    <location>
        <begin position="161"/>
        <end position="179"/>
    </location>
</feature>
<keyword evidence="2 7" id="KW-0812">Transmembrane</keyword>
<feature type="transmembrane region" description="Helical" evidence="7">
    <location>
        <begin position="48"/>
        <end position="65"/>
    </location>
</feature>
<dbReference type="Pfam" id="PF13962">
    <property type="entry name" value="PGG"/>
    <property type="match status" value="1"/>
</dbReference>
<dbReference type="AlphaFoldDB" id="A0AAW1WDL4"/>
<keyword evidence="4 7" id="KW-1133">Transmembrane helix</keyword>